<evidence type="ECO:0008006" key="3">
    <source>
        <dbReference type="Google" id="ProtNLM"/>
    </source>
</evidence>
<evidence type="ECO:0000313" key="2">
    <source>
        <dbReference type="Proteomes" id="UP000253426"/>
    </source>
</evidence>
<dbReference type="SUPFAM" id="SSF46689">
    <property type="entry name" value="Homeodomain-like"/>
    <property type="match status" value="1"/>
</dbReference>
<organism evidence="1 2">
    <name type="scientific">Roseimicrobium gellanilyticum</name>
    <dbReference type="NCBI Taxonomy" id="748857"/>
    <lineage>
        <taxon>Bacteria</taxon>
        <taxon>Pseudomonadati</taxon>
        <taxon>Verrucomicrobiota</taxon>
        <taxon>Verrucomicrobiia</taxon>
        <taxon>Verrucomicrobiales</taxon>
        <taxon>Verrucomicrobiaceae</taxon>
        <taxon>Roseimicrobium</taxon>
    </lineage>
</organism>
<dbReference type="EMBL" id="QNRR01000008">
    <property type="protein sequence ID" value="RBP40545.1"/>
    <property type="molecule type" value="Genomic_DNA"/>
</dbReference>
<sequence length="77" mass="8738">MALSEFEVEIATRVADIIQRRPSLSRDVAALARLVGVTPYHLAQYFHRTFGMSLHRYAQELGTGPRGEIRDWVLLAI</sequence>
<keyword evidence="2" id="KW-1185">Reference proteome</keyword>
<proteinExistence type="predicted"/>
<accession>A0A366HFF2</accession>
<protein>
    <recommendedName>
        <fullName evidence="3">Helix-turn-helix protein</fullName>
    </recommendedName>
</protein>
<evidence type="ECO:0000313" key="1">
    <source>
        <dbReference type="EMBL" id="RBP40545.1"/>
    </source>
</evidence>
<dbReference type="RefSeq" id="WP_113960403.1">
    <property type="nucleotide sequence ID" value="NZ_QNRR01000008.1"/>
</dbReference>
<dbReference type="Proteomes" id="UP000253426">
    <property type="component" value="Unassembled WGS sequence"/>
</dbReference>
<gene>
    <name evidence="1" type="ORF">DES53_108252</name>
</gene>
<reference evidence="1 2" key="1">
    <citation type="submission" date="2018-06" db="EMBL/GenBank/DDBJ databases">
        <title>Genomic Encyclopedia of Type Strains, Phase IV (KMG-IV): sequencing the most valuable type-strain genomes for metagenomic binning, comparative biology and taxonomic classification.</title>
        <authorList>
            <person name="Goeker M."/>
        </authorList>
    </citation>
    <scope>NUCLEOTIDE SEQUENCE [LARGE SCALE GENOMIC DNA]</scope>
    <source>
        <strain evidence="1 2">DSM 25532</strain>
    </source>
</reference>
<dbReference type="Gene3D" id="1.10.10.60">
    <property type="entry name" value="Homeodomain-like"/>
    <property type="match status" value="1"/>
</dbReference>
<dbReference type="AlphaFoldDB" id="A0A366HFF2"/>
<name>A0A366HFF2_9BACT</name>
<comment type="caution">
    <text evidence="1">The sequence shown here is derived from an EMBL/GenBank/DDBJ whole genome shotgun (WGS) entry which is preliminary data.</text>
</comment>
<dbReference type="InterPro" id="IPR009057">
    <property type="entry name" value="Homeodomain-like_sf"/>
</dbReference>
<dbReference type="OrthoDB" id="8442171at2"/>